<proteinExistence type="predicted"/>
<dbReference type="AlphaFoldDB" id="A0A9J5XTM1"/>
<protein>
    <submittedName>
        <fullName evidence="1">Uncharacterized protein</fullName>
    </submittedName>
</protein>
<gene>
    <name evidence="1" type="ORF">H5410_041018</name>
</gene>
<dbReference type="EMBL" id="JACXVP010000008">
    <property type="protein sequence ID" value="KAG5590504.1"/>
    <property type="molecule type" value="Genomic_DNA"/>
</dbReference>
<name>A0A9J5XTM1_SOLCO</name>
<organism evidence="1 2">
    <name type="scientific">Solanum commersonii</name>
    <name type="common">Commerson's wild potato</name>
    <name type="synonym">Commerson's nightshade</name>
    <dbReference type="NCBI Taxonomy" id="4109"/>
    <lineage>
        <taxon>Eukaryota</taxon>
        <taxon>Viridiplantae</taxon>
        <taxon>Streptophyta</taxon>
        <taxon>Embryophyta</taxon>
        <taxon>Tracheophyta</taxon>
        <taxon>Spermatophyta</taxon>
        <taxon>Magnoliopsida</taxon>
        <taxon>eudicotyledons</taxon>
        <taxon>Gunneridae</taxon>
        <taxon>Pentapetalae</taxon>
        <taxon>asterids</taxon>
        <taxon>lamiids</taxon>
        <taxon>Solanales</taxon>
        <taxon>Solanaceae</taxon>
        <taxon>Solanoideae</taxon>
        <taxon>Solaneae</taxon>
        <taxon>Solanum</taxon>
    </lineage>
</organism>
<accession>A0A9J5XTM1</accession>
<evidence type="ECO:0000313" key="1">
    <source>
        <dbReference type="EMBL" id="KAG5590504.1"/>
    </source>
</evidence>
<evidence type="ECO:0000313" key="2">
    <source>
        <dbReference type="Proteomes" id="UP000824120"/>
    </source>
</evidence>
<keyword evidence="2" id="KW-1185">Reference proteome</keyword>
<sequence>MQNRSVLMKWLWRFNVEVDGLWRNIITEKYRLMNKWCTNLTTPTRMDINLSVAQSKEGNFLIIFRRNLDDWKMGRILISLAERWFQFSELMLLHVSKRSQLRNLWLMEEDLAYVLQCLNLKKVMPNSPANLFLYWYKEGLKKLKKAWNFICMHLEAEE</sequence>
<dbReference type="Proteomes" id="UP000824120">
    <property type="component" value="Chromosome 8"/>
</dbReference>
<comment type="caution">
    <text evidence="1">The sequence shown here is derived from an EMBL/GenBank/DDBJ whole genome shotgun (WGS) entry which is preliminary data.</text>
</comment>
<reference evidence="1 2" key="1">
    <citation type="submission" date="2020-09" db="EMBL/GenBank/DDBJ databases">
        <title>De no assembly of potato wild relative species, Solanum commersonii.</title>
        <authorList>
            <person name="Cho K."/>
        </authorList>
    </citation>
    <scope>NUCLEOTIDE SEQUENCE [LARGE SCALE GENOMIC DNA]</scope>
    <source>
        <strain evidence="1">LZ3.2</strain>
        <tissue evidence="1">Leaf</tissue>
    </source>
</reference>